<keyword evidence="3" id="KW-1185">Reference proteome</keyword>
<gene>
    <name evidence="2" type="ORF">CCACVL1_29782</name>
</gene>
<dbReference type="Proteomes" id="UP000188268">
    <property type="component" value="Unassembled WGS sequence"/>
</dbReference>
<dbReference type="AlphaFoldDB" id="A0A1R3G040"/>
<comment type="caution">
    <text evidence="2">The sequence shown here is derived from an EMBL/GenBank/DDBJ whole genome shotgun (WGS) entry which is preliminary data.</text>
</comment>
<protein>
    <submittedName>
        <fullName evidence="2">Uncharacterized protein</fullName>
    </submittedName>
</protein>
<reference evidence="2 3" key="1">
    <citation type="submission" date="2013-09" db="EMBL/GenBank/DDBJ databases">
        <title>Corchorus capsularis genome sequencing.</title>
        <authorList>
            <person name="Alam M."/>
            <person name="Haque M.S."/>
            <person name="Islam M.S."/>
            <person name="Emdad E.M."/>
            <person name="Islam M.M."/>
            <person name="Ahmed B."/>
            <person name="Halim A."/>
            <person name="Hossen Q.M.M."/>
            <person name="Hossain M.Z."/>
            <person name="Ahmed R."/>
            <person name="Khan M.M."/>
            <person name="Islam R."/>
            <person name="Rashid M.M."/>
            <person name="Khan S.A."/>
            <person name="Rahman M.S."/>
            <person name="Alam M."/>
        </authorList>
    </citation>
    <scope>NUCLEOTIDE SEQUENCE [LARGE SCALE GENOMIC DNA]</scope>
    <source>
        <strain evidence="3">cv. CVL-1</strain>
        <tissue evidence="2">Whole seedling</tissue>
    </source>
</reference>
<sequence>MEMPHKRRLGDQDNQMEDNALIDYGQQDDHGSF</sequence>
<dbReference type="EMBL" id="AWWV01015791">
    <property type="protein sequence ID" value="OMO51469.1"/>
    <property type="molecule type" value="Genomic_DNA"/>
</dbReference>
<organism evidence="2 3">
    <name type="scientific">Corchorus capsularis</name>
    <name type="common">Jute</name>
    <dbReference type="NCBI Taxonomy" id="210143"/>
    <lineage>
        <taxon>Eukaryota</taxon>
        <taxon>Viridiplantae</taxon>
        <taxon>Streptophyta</taxon>
        <taxon>Embryophyta</taxon>
        <taxon>Tracheophyta</taxon>
        <taxon>Spermatophyta</taxon>
        <taxon>Magnoliopsida</taxon>
        <taxon>eudicotyledons</taxon>
        <taxon>Gunneridae</taxon>
        <taxon>Pentapetalae</taxon>
        <taxon>rosids</taxon>
        <taxon>malvids</taxon>
        <taxon>Malvales</taxon>
        <taxon>Malvaceae</taxon>
        <taxon>Grewioideae</taxon>
        <taxon>Apeibeae</taxon>
        <taxon>Corchorus</taxon>
    </lineage>
</organism>
<accession>A0A1R3G040</accession>
<evidence type="ECO:0000256" key="1">
    <source>
        <dbReference type="SAM" id="MobiDB-lite"/>
    </source>
</evidence>
<evidence type="ECO:0000313" key="2">
    <source>
        <dbReference type="EMBL" id="OMO51469.1"/>
    </source>
</evidence>
<name>A0A1R3G040_COCAP</name>
<evidence type="ECO:0000313" key="3">
    <source>
        <dbReference type="Proteomes" id="UP000188268"/>
    </source>
</evidence>
<dbReference type="Gramene" id="OMO51469">
    <property type="protein sequence ID" value="OMO51469"/>
    <property type="gene ID" value="CCACVL1_29782"/>
</dbReference>
<feature type="region of interest" description="Disordered" evidence="1">
    <location>
        <begin position="1"/>
        <end position="33"/>
    </location>
</feature>
<proteinExistence type="predicted"/>